<dbReference type="Ensembl" id="ENSSFAT00005057100.1">
    <property type="protein sequence ID" value="ENSSFAP00005055405.1"/>
    <property type="gene ID" value="ENSSFAG00005026161.1"/>
</dbReference>
<dbReference type="Gene3D" id="2.30.29.230">
    <property type="match status" value="1"/>
</dbReference>
<keyword evidence="9" id="KW-1185">Reference proteome</keyword>
<evidence type="ECO:0000259" key="7">
    <source>
        <dbReference type="PROSITE" id="PS50826"/>
    </source>
</evidence>
<dbReference type="GO" id="GO:0005096">
    <property type="term" value="F:GTPase activator activity"/>
    <property type="evidence" value="ECO:0007669"/>
    <property type="project" value="UniProtKB-KW"/>
</dbReference>
<dbReference type="InterPro" id="IPR037745">
    <property type="entry name" value="SGSM1/2"/>
</dbReference>
<feature type="compositionally biased region" description="Basic and acidic residues" evidence="5">
    <location>
        <begin position="659"/>
        <end position="672"/>
    </location>
</feature>
<dbReference type="InterPro" id="IPR000195">
    <property type="entry name" value="Rab-GAP-TBC_dom"/>
</dbReference>
<name>A0A672JR88_SALFA</name>
<dbReference type="PANTHER" id="PTHR22957">
    <property type="entry name" value="TBC1 DOMAIN FAMILY MEMBER GTPASE-ACTIVATING PROTEIN"/>
    <property type="match status" value="1"/>
</dbReference>
<comment type="similarity">
    <text evidence="4">Belongs to the RUTBC family.</text>
</comment>
<dbReference type="PANTHER" id="PTHR22957:SF187">
    <property type="entry name" value="SMALL G PROTEIN SIGNALING MODULATOR 1"/>
    <property type="match status" value="1"/>
</dbReference>
<comment type="subcellular location">
    <subcellularLocation>
        <location evidence="1">Cytoplasm</location>
    </subcellularLocation>
</comment>
<feature type="compositionally biased region" description="Basic and acidic residues" evidence="5">
    <location>
        <begin position="578"/>
        <end position="587"/>
    </location>
</feature>
<reference evidence="8" key="1">
    <citation type="submission" date="2019-06" db="EMBL/GenBank/DDBJ databases">
        <authorList>
            <consortium name="Wellcome Sanger Institute Data Sharing"/>
        </authorList>
    </citation>
    <scope>NUCLEOTIDE SEQUENCE [LARGE SCALE GENOMIC DNA]</scope>
</reference>
<evidence type="ECO:0000259" key="6">
    <source>
        <dbReference type="PROSITE" id="PS50086"/>
    </source>
</evidence>
<dbReference type="PROSITE" id="PS50086">
    <property type="entry name" value="TBC_RABGAP"/>
    <property type="match status" value="1"/>
</dbReference>
<accession>A0A672JR88</accession>
<feature type="compositionally biased region" description="Low complexity" evidence="5">
    <location>
        <begin position="631"/>
        <end position="640"/>
    </location>
</feature>
<dbReference type="FunFam" id="1.20.58.900:FF:000002">
    <property type="entry name" value="small G protein signaling modulator 1"/>
    <property type="match status" value="1"/>
</dbReference>
<keyword evidence="2" id="KW-0343">GTPase activation</keyword>
<keyword evidence="3" id="KW-0963">Cytoplasm</keyword>
<dbReference type="AlphaFoldDB" id="A0A672JR88"/>
<reference evidence="8" key="2">
    <citation type="submission" date="2025-08" db="UniProtKB">
        <authorList>
            <consortium name="Ensembl"/>
        </authorList>
    </citation>
    <scope>IDENTIFICATION</scope>
</reference>
<dbReference type="CDD" id="cd15784">
    <property type="entry name" value="PH_RUTBC"/>
    <property type="match status" value="1"/>
</dbReference>
<sequence length="905" mass="102394">SQAGISQPVKQIMEEAVTRKFVHEDSSHIVSFCAAVEACVLHGLKRRAAGFLRSNKIAALFMKVGKSFAPAEELCRKAQELEQIIETNQDSLRKMPRLPILTSPGVKNLWIRTALFEKVLDKIVLYLVENSSKYYEKEAVLMDPVDGPILASLLVGPCALEYTKMKTADHFWTDPSADELVQRHRIHSAHCRLDSPTKRPALCIQKRHSSSSMDERPSPSSSAREYVESLHQNNRATLLFGKNNVLVQPRDDMEAIPGYLSLHQTADLMTLKWTPNQLMNGSVGDLDYERSVYWDYAMTIPLEEIVYLHCHQQGSGGTVVLVSQDGIQRPPLRFPKGGHLLQFLSCLENGLLPHGQLDPPLWSQRGKGKVFPKLRKRVPQGSGSSDSVSDKEEDEATDYVFRILFPNSQSEFGLAYCRHLSTVRTHLSALVNHTIVAPDVPCDAYKGLTTDVWQTFLQDCTTYKEPELLRLVYFGGVDPSLRKEVWPFLLGHYQFGMSEAERKQVDDQVRLHYQQTMHEWLSCEEIVRQREKEQHAAALAKCSSVASMDGPGQKMTHHDSTVSNEVFESVEEVDQIETEPKTEEAKQAPKLQNGAVQNGTSSPDSGHPSSRNFSVTSGLSDGSFSTEDSAAAEAAPRSAAVLQASGKPAGGESDDLTEDTEKPLKGEEKEGAGENAANVAKTQECLDSYTLNLHRIEKDVQRCDRNYWYFTPANLEKLRNVMCSYIWRHLDIGYVQGMCDLLAPLLVILDDEAMAFSCFTELMKRMNQNFPHGGAMDTHFANMRSLIQILDSEMFELMHQNGDYTHFYFCYRWFLLDFKRELVYDDVFAVWETIWAAKYASSSHFVLFIALSLVEMYRDIILENNMDFTDIIKFFNEMAEHHNIKQILSLARDLVCKVQMLIENK</sequence>
<dbReference type="PROSITE" id="PS50826">
    <property type="entry name" value="RUN"/>
    <property type="match status" value="1"/>
</dbReference>
<dbReference type="Pfam" id="PF02759">
    <property type="entry name" value="RUN"/>
    <property type="match status" value="1"/>
</dbReference>
<dbReference type="Gene3D" id="1.20.58.900">
    <property type="match status" value="1"/>
</dbReference>
<dbReference type="Pfam" id="PF12068">
    <property type="entry name" value="PH_RBD"/>
    <property type="match status" value="1"/>
</dbReference>
<organism evidence="8 9">
    <name type="scientific">Salarias fasciatus</name>
    <name type="common">Jewelled blenny</name>
    <name type="synonym">Blennius fasciatus</name>
    <dbReference type="NCBI Taxonomy" id="181472"/>
    <lineage>
        <taxon>Eukaryota</taxon>
        <taxon>Metazoa</taxon>
        <taxon>Chordata</taxon>
        <taxon>Craniata</taxon>
        <taxon>Vertebrata</taxon>
        <taxon>Euteleostomi</taxon>
        <taxon>Actinopterygii</taxon>
        <taxon>Neopterygii</taxon>
        <taxon>Teleostei</taxon>
        <taxon>Neoteleostei</taxon>
        <taxon>Acanthomorphata</taxon>
        <taxon>Ovalentaria</taxon>
        <taxon>Blenniimorphae</taxon>
        <taxon>Blenniiformes</taxon>
        <taxon>Blennioidei</taxon>
        <taxon>Blenniidae</taxon>
        <taxon>Salariinae</taxon>
        <taxon>Salarias</taxon>
    </lineage>
</organism>
<dbReference type="Proteomes" id="UP000472267">
    <property type="component" value="Chromosome 12"/>
</dbReference>
<evidence type="ECO:0000256" key="3">
    <source>
        <dbReference type="ARBA" id="ARBA00022490"/>
    </source>
</evidence>
<dbReference type="InterPro" id="IPR035969">
    <property type="entry name" value="Rab-GAP_TBC_sf"/>
</dbReference>
<dbReference type="FunFam" id="1.10.8.270:FF:000006">
    <property type="entry name" value="Small G protein signaling modulator 2"/>
    <property type="match status" value="1"/>
</dbReference>
<dbReference type="GO" id="GO:0031410">
    <property type="term" value="C:cytoplasmic vesicle"/>
    <property type="evidence" value="ECO:0007669"/>
    <property type="project" value="UniProtKB-ARBA"/>
</dbReference>
<dbReference type="FunFam" id="1.10.472.80:FF:000004">
    <property type="entry name" value="Small G protein signaling modulator 1"/>
    <property type="match status" value="1"/>
</dbReference>
<dbReference type="SUPFAM" id="SSF140741">
    <property type="entry name" value="RUN domain-like"/>
    <property type="match status" value="1"/>
</dbReference>
<protein>
    <submittedName>
        <fullName evidence="8">Small G protein signaling modulator 1a</fullName>
    </submittedName>
</protein>
<feature type="domain" description="RUN" evidence="7">
    <location>
        <begin position="23"/>
        <end position="170"/>
    </location>
</feature>
<evidence type="ECO:0000256" key="1">
    <source>
        <dbReference type="ARBA" id="ARBA00004496"/>
    </source>
</evidence>
<dbReference type="Pfam" id="PF00566">
    <property type="entry name" value="RabGAP-TBC"/>
    <property type="match status" value="1"/>
</dbReference>
<dbReference type="InterPro" id="IPR004012">
    <property type="entry name" value="Run_dom"/>
</dbReference>
<feature type="region of interest" description="Disordered" evidence="5">
    <location>
        <begin position="570"/>
        <end position="677"/>
    </location>
</feature>
<reference evidence="8" key="3">
    <citation type="submission" date="2025-09" db="UniProtKB">
        <authorList>
            <consortium name="Ensembl"/>
        </authorList>
    </citation>
    <scope>IDENTIFICATION</scope>
</reference>
<evidence type="ECO:0000313" key="9">
    <source>
        <dbReference type="Proteomes" id="UP000472267"/>
    </source>
</evidence>
<dbReference type="InterPro" id="IPR021935">
    <property type="entry name" value="SGSM1/2_RBD"/>
</dbReference>
<dbReference type="InterPro" id="IPR037213">
    <property type="entry name" value="Run_dom_sf"/>
</dbReference>
<dbReference type="Gene3D" id="1.10.8.270">
    <property type="entry name" value="putative rabgap domain of human tbc1 domain family member 14 like domains"/>
    <property type="match status" value="1"/>
</dbReference>
<feature type="domain" description="Rab-GAP TBC" evidence="6">
    <location>
        <begin position="476"/>
        <end position="838"/>
    </location>
</feature>
<evidence type="ECO:0000256" key="2">
    <source>
        <dbReference type="ARBA" id="ARBA00022468"/>
    </source>
</evidence>
<dbReference type="SMART" id="SM00593">
    <property type="entry name" value="RUN"/>
    <property type="match status" value="1"/>
</dbReference>
<evidence type="ECO:0000256" key="5">
    <source>
        <dbReference type="SAM" id="MobiDB-lite"/>
    </source>
</evidence>
<gene>
    <name evidence="8" type="primary">sgsm1a</name>
</gene>
<evidence type="ECO:0000313" key="8">
    <source>
        <dbReference type="Ensembl" id="ENSSFAP00005055405.1"/>
    </source>
</evidence>
<dbReference type="SUPFAM" id="SSF47923">
    <property type="entry name" value="Ypt/Rab-GAP domain of gyp1p"/>
    <property type="match status" value="2"/>
</dbReference>
<evidence type="ECO:0000256" key="4">
    <source>
        <dbReference type="ARBA" id="ARBA00034124"/>
    </source>
</evidence>
<feature type="compositionally biased region" description="Polar residues" evidence="5">
    <location>
        <begin position="594"/>
        <end position="628"/>
    </location>
</feature>
<proteinExistence type="inferred from homology"/>
<dbReference type="FunFam" id="2.30.29.230:FF:000001">
    <property type="entry name" value="Small G protein signaling modulator 2"/>
    <property type="match status" value="1"/>
</dbReference>
<dbReference type="Gene3D" id="1.10.472.80">
    <property type="entry name" value="Ypt/Rab-GAP domain of gyp1p, domain 3"/>
    <property type="match status" value="1"/>
</dbReference>
<dbReference type="SMART" id="SM00164">
    <property type="entry name" value="TBC"/>
    <property type="match status" value="1"/>
</dbReference>